<dbReference type="GO" id="GO:0004674">
    <property type="term" value="F:protein serine/threonine kinase activity"/>
    <property type="evidence" value="ECO:0007669"/>
    <property type="project" value="UniProtKB-KW"/>
</dbReference>
<dbReference type="EMBL" id="JAMKFB020000008">
    <property type="protein sequence ID" value="KAL0187319.1"/>
    <property type="molecule type" value="Genomic_DNA"/>
</dbReference>
<dbReference type="Gene3D" id="2.30.29.30">
    <property type="entry name" value="Pleckstrin-homology domain (PH domain)/Phosphotyrosine-binding domain (PTB)"/>
    <property type="match status" value="1"/>
</dbReference>
<feature type="non-terminal residue" evidence="7">
    <location>
        <position position="87"/>
    </location>
</feature>
<gene>
    <name evidence="7" type="ORF">M9458_018989</name>
</gene>
<dbReference type="PROSITE" id="PS50003">
    <property type="entry name" value="PH_DOMAIN"/>
    <property type="match status" value="1"/>
</dbReference>
<evidence type="ECO:0000313" key="8">
    <source>
        <dbReference type="Proteomes" id="UP001529510"/>
    </source>
</evidence>
<dbReference type="InterPro" id="IPR050839">
    <property type="entry name" value="Rho-assoc_Ser/Thr_Kinase"/>
</dbReference>
<dbReference type="InterPro" id="IPR011993">
    <property type="entry name" value="PH-like_dom_sf"/>
</dbReference>
<comment type="catalytic activity">
    <reaction evidence="5">
        <text>L-seryl-[protein] + ATP = O-phospho-L-seryl-[protein] + ADP + H(+)</text>
        <dbReference type="Rhea" id="RHEA:17989"/>
        <dbReference type="Rhea" id="RHEA-COMP:9863"/>
        <dbReference type="Rhea" id="RHEA-COMP:11604"/>
        <dbReference type="ChEBI" id="CHEBI:15378"/>
        <dbReference type="ChEBI" id="CHEBI:29999"/>
        <dbReference type="ChEBI" id="CHEBI:30616"/>
        <dbReference type="ChEBI" id="CHEBI:83421"/>
        <dbReference type="ChEBI" id="CHEBI:456216"/>
        <dbReference type="EC" id="2.7.11.1"/>
    </reaction>
</comment>
<dbReference type="InterPro" id="IPR001849">
    <property type="entry name" value="PH_domain"/>
</dbReference>
<keyword evidence="2" id="KW-0597">Phosphoprotein</keyword>
<organism evidence="7 8">
    <name type="scientific">Cirrhinus mrigala</name>
    <name type="common">Mrigala</name>
    <dbReference type="NCBI Taxonomy" id="683832"/>
    <lineage>
        <taxon>Eukaryota</taxon>
        <taxon>Metazoa</taxon>
        <taxon>Chordata</taxon>
        <taxon>Craniata</taxon>
        <taxon>Vertebrata</taxon>
        <taxon>Euteleostomi</taxon>
        <taxon>Actinopterygii</taxon>
        <taxon>Neopterygii</taxon>
        <taxon>Teleostei</taxon>
        <taxon>Ostariophysi</taxon>
        <taxon>Cypriniformes</taxon>
        <taxon>Cyprinidae</taxon>
        <taxon>Labeoninae</taxon>
        <taxon>Labeonini</taxon>
        <taxon>Cirrhinus</taxon>
    </lineage>
</organism>
<feature type="domain" description="PH" evidence="6">
    <location>
        <begin position="47"/>
        <end position="87"/>
    </location>
</feature>
<accession>A0ABD0QMD2</accession>
<sequence>CHALCHPKCSPYLPATCGVPTEYALHLSEALCREKGSTSGLKDVGGHMRLEGWLKQPRNGKRGQGWERKYVVLDGYKVITYETEPRD</sequence>
<protein>
    <recommendedName>
        <fullName evidence="6">PH domain-containing protein</fullName>
    </recommendedName>
</protein>
<evidence type="ECO:0000256" key="3">
    <source>
        <dbReference type="ARBA" id="ARBA00022777"/>
    </source>
</evidence>
<proteinExistence type="predicted"/>
<keyword evidence="3" id="KW-0418">Kinase</keyword>
<evidence type="ECO:0000256" key="1">
    <source>
        <dbReference type="ARBA" id="ARBA00022527"/>
    </source>
</evidence>
<comment type="catalytic activity">
    <reaction evidence="4">
        <text>L-threonyl-[protein] + ATP = O-phospho-L-threonyl-[protein] + ADP + H(+)</text>
        <dbReference type="Rhea" id="RHEA:46608"/>
        <dbReference type="Rhea" id="RHEA-COMP:11060"/>
        <dbReference type="Rhea" id="RHEA-COMP:11605"/>
        <dbReference type="ChEBI" id="CHEBI:15378"/>
        <dbReference type="ChEBI" id="CHEBI:30013"/>
        <dbReference type="ChEBI" id="CHEBI:30616"/>
        <dbReference type="ChEBI" id="CHEBI:61977"/>
        <dbReference type="ChEBI" id="CHEBI:456216"/>
        <dbReference type="EC" id="2.7.11.1"/>
    </reaction>
</comment>
<keyword evidence="3" id="KW-0808">Transferase</keyword>
<keyword evidence="8" id="KW-1185">Reference proteome</keyword>
<reference evidence="7 8" key="1">
    <citation type="submission" date="2024-05" db="EMBL/GenBank/DDBJ databases">
        <title>Genome sequencing and assembly of Indian major carp, Cirrhinus mrigala (Hamilton, 1822).</title>
        <authorList>
            <person name="Mohindra V."/>
            <person name="Chowdhury L.M."/>
            <person name="Lal K."/>
            <person name="Jena J.K."/>
        </authorList>
    </citation>
    <scope>NUCLEOTIDE SEQUENCE [LARGE SCALE GENOMIC DNA]</scope>
    <source>
        <strain evidence="7">CM1030</strain>
        <tissue evidence="7">Blood</tissue>
    </source>
</reference>
<dbReference type="Proteomes" id="UP001529510">
    <property type="component" value="Unassembled WGS sequence"/>
</dbReference>
<dbReference type="PANTHER" id="PTHR22988">
    <property type="entry name" value="MYOTONIC DYSTROPHY S/T KINASE-RELATED"/>
    <property type="match status" value="1"/>
</dbReference>
<evidence type="ECO:0000256" key="4">
    <source>
        <dbReference type="ARBA" id="ARBA00047899"/>
    </source>
</evidence>
<evidence type="ECO:0000256" key="5">
    <source>
        <dbReference type="ARBA" id="ARBA00048679"/>
    </source>
</evidence>
<dbReference type="PANTHER" id="PTHR22988:SF71">
    <property type="entry name" value="CITRON RHO-INTERACTING KINASE"/>
    <property type="match status" value="1"/>
</dbReference>
<evidence type="ECO:0000313" key="7">
    <source>
        <dbReference type="EMBL" id="KAL0187319.1"/>
    </source>
</evidence>
<feature type="non-terminal residue" evidence="7">
    <location>
        <position position="1"/>
    </location>
</feature>
<evidence type="ECO:0000256" key="2">
    <source>
        <dbReference type="ARBA" id="ARBA00022553"/>
    </source>
</evidence>
<keyword evidence="1" id="KW-0723">Serine/threonine-protein kinase</keyword>
<comment type="caution">
    <text evidence="7">The sequence shown here is derived from an EMBL/GenBank/DDBJ whole genome shotgun (WGS) entry which is preliminary data.</text>
</comment>
<name>A0ABD0QMD2_CIRMR</name>
<dbReference type="AlphaFoldDB" id="A0ABD0QMD2"/>
<evidence type="ECO:0000259" key="6">
    <source>
        <dbReference type="PROSITE" id="PS50003"/>
    </source>
</evidence>